<accession>A0ABQ4DH30</accession>
<sequence>MMRRQGRHTLAGPRARRSGARQRWGVGTAVVAVVLGLSTASASPGAVPSARPTALAVKSAVVPSSQTSVETPSALGSGSVLTTTDPVRLLGRTVMAPGTTRTIAVPGLPSGTLSVVLNLTAVDAAGPSTLTACAPGASCSVASAVPVVPGYPTARQVVAPVANGSITLRNSGSEVSVFLDLTAFVRPASIEGGEVYLPTPQRRVLSWNLLGARATTVLQLPDVPEGATAAVLDVGYSSATDRSYVAVCPADQASAACARTSVINPVPALNHSNSVVVPVDAAGRVQLYNNAGSLRLNVDLQGWYVERGMTDVGGQLVAASGAVPTRLAPGANRTVTLPSVPAGTSSAVVIVKATATAGSTGVWACPTAAVVPQCTAASVSNPYPGRITENVAYVELGGPNGNQLTLGSTLASVDVTVSVLGYAVHAPAPAPAPVPEPPAPTPTAAPQPPAPSASPSPTAGAGTPVAPPAGGKPGASTTGVPAGVNLTRHDGDIVVTQAGTVIENMDVHGFITVRAPNVTIRRSVVRGSGPGTTNIGLVNCNHSACSNLLVEDVTLVPKQPSVWLNGIFGHDYTARRVNTYHVVDGFQIHNVRNNGGPVNVVIENSWCHDMSYFHSDPNHSNGPTHNDCIQIQGGTDIRITGNNLESFMSTKAGDQNYDARNRGSALMVTPNAAAVSRVNVTGNWLDGGYASAYFSTSKFGAMRFGTFSGNMFGRNQFDHGRGSRYQIRIANDGITFDNPLTTNMWADGSGYLAEGRDAGIRFGS</sequence>
<organism evidence="2 3">
    <name type="scientific">Cellulomonas phragmiteti</name>
    <dbReference type="NCBI Taxonomy" id="478780"/>
    <lineage>
        <taxon>Bacteria</taxon>
        <taxon>Bacillati</taxon>
        <taxon>Actinomycetota</taxon>
        <taxon>Actinomycetes</taxon>
        <taxon>Micrococcales</taxon>
        <taxon>Cellulomonadaceae</taxon>
        <taxon>Cellulomonas</taxon>
    </lineage>
</organism>
<name>A0ABQ4DH30_9CELL</name>
<reference evidence="2 3" key="1">
    <citation type="submission" date="2021-01" db="EMBL/GenBank/DDBJ databases">
        <title>Whole genome shotgun sequence of Cellulomonas phragmiteti NBRC 110785.</title>
        <authorList>
            <person name="Komaki H."/>
            <person name="Tamura T."/>
        </authorList>
    </citation>
    <scope>NUCLEOTIDE SEQUENCE [LARGE SCALE GENOMIC DNA]</scope>
    <source>
        <strain evidence="2 3">NBRC 110785</strain>
    </source>
</reference>
<evidence type="ECO:0000313" key="2">
    <source>
        <dbReference type="EMBL" id="GIG38657.1"/>
    </source>
</evidence>
<evidence type="ECO:0008006" key="4">
    <source>
        <dbReference type="Google" id="ProtNLM"/>
    </source>
</evidence>
<dbReference type="Proteomes" id="UP000614741">
    <property type="component" value="Unassembled WGS sequence"/>
</dbReference>
<dbReference type="SUPFAM" id="SSF51126">
    <property type="entry name" value="Pectin lyase-like"/>
    <property type="match status" value="1"/>
</dbReference>
<proteinExistence type="predicted"/>
<evidence type="ECO:0000256" key="1">
    <source>
        <dbReference type="SAM" id="MobiDB-lite"/>
    </source>
</evidence>
<protein>
    <recommendedName>
        <fullName evidence="4">Right handed beta helix domain-containing protein</fullName>
    </recommendedName>
</protein>
<feature type="compositionally biased region" description="Pro residues" evidence="1">
    <location>
        <begin position="431"/>
        <end position="454"/>
    </location>
</feature>
<dbReference type="InterPro" id="IPR011050">
    <property type="entry name" value="Pectin_lyase_fold/virulence"/>
</dbReference>
<feature type="compositionally biased region" description="Low complexity" evidence="1">
    <location>
        <begin position="455"/>
        <end position="464"/>
    </location>
</feature>
<comment type="caution">
    <text evidence="2">The sequence shown here is derived from an EMBL/GenBank/DDBJ whole genome shotgun (WGS) entry which is preliminary data.</text>
</comment>
<dbReference type="EMBL" id="BONP01000002">
    <property type="protein sequence ID" value="GIG38657.1"/>
    <property type="molecule type" value="Genomic_DNA"/>
</dbReference>
<evidence type="ECO:0000313" key="3">
    <source>
        <dbReference type="Proteomes" id="UP000614741"/>
    </source>
</evidence>
<feature type="region of interest" description="Disordered" evidence="1">
    <location>
        <begin position="431"/>
        <end position="484"/>
    </location>
</feature>
<feature type="region of interest" description="Disordered" evidence="1">
    <location>
        <begin position="1"/>
        <end position="22"/>
    </location>
</feature>
<gene>
    <name evidence="2" type="ORF">Cph01nite_04190</name>
</gene>
<keyword evidence="3" id="KW-1185">Reference proteome</keyword>